<dbReference type="PANTHER" id="PTHR46560:SF4">
    <property type="entry name" value="DUSKY"/>
    <property type="match status" value="1"/>
</dbReference>
<feature type="compositionally biased region" description="Polar residues" evidence="1">
    <location>
        <begin position="97"/>
        <end position="108"/>
    </location>
</feature>
<evidence type="ECO:0000259" key="4">
    <source>
        <dbReference type="PROSITE" id="PS51034"/>
    </source>
</evidence>
<keyword evidence="3" id="KW-0732">Signal</keyword>
<sequence length="567" mass="62592">MRLLCIFIVGLLCQGLTTLAEEVDVVEAIPSDDLKDHGKESNEANPDQLALESIDDQDQPPPKHLAFNGPPRVPINLPPRGGPGHYPHKGYGIPKNKQPQYESKNSYNGPPPPPPKQAMDKYGSAGGEIWPAPVPEMPKIVSLDVKCEKNLMKVYIGFDKPFYGIIFSKGHYSNVHCVHLPAGLGRTSAHFEIGIHACGTSGNTENGLYGYGAESGSGTFFENIIVIQYDPQVQEVWDQARKLRCTWHDQYEKSVTFRPFPVDMLDVVRTDFAGDNVGCWMQIQVGKGPWASEVSGLVKIGQTMTMVLAIKDDDSKFDMLVRNCMAHDGKRAPIQLVDQKGCVTRPKLMSRFTKIKNFGASASVLSYAHFQAFKFPDSMEVHFQCTIQICRYQCPDQCSDNNSGHLGIHSSLLELQAGPEHHTAYGPPPQIPLEAYLHGGRPRDERRVRRALGVDPEKEVGVNRIIRVVSTGDLTFSLDDSSNTTSTPQTMIFPGKEELTSNGLICMTTPSFAATLVVLLAILIISCLMSAILCVRLRPFSENKLAEVIGYSNTQKSKQSRKSCLFS</sequence>
<keyword evidence="2" id="KW-0812">Transmembrane</keyword>
<gene>
    <name evidence="5" type="ORF">MELIAE_LOCUS5324</name>
</gene>
<name>A0A9P0B298_BRAAE</name>
<evidence type="ECO:0000313" key="5">
    <source>
        <dbReference type="EMBL" id="CAH0553279.1"/>
    </source>
</evidence>
<keyword evidence="6" id="KW-1185">Reference proteome</keyword>
<dbReference type="Pfam" id="PF25057">
    <property type="entry name" value="CUT_N"/>
    <property type="match status" value="1"/>
</dbReference>
<feature type="signal peptide" evidence="3">
    <location>
        <begin position="1"/>
        <end position="20"/>
    </location>
</feature>
<dbReference type="AlphaFoldDB" id="A0A9P0B298"/>
<dbReference type="Proteomes" id="UP001154078">
    <property type="component" value="Chromosome 3"/>
</dbReference>
<organism evidence="5 6">
    <name type="scientific">Brassicogethes aeneus</name>
    <name type="common">Rape pollen beetle</name>
    <name type="synonym">Meligethes aeneus</name>
    <dbReference type="NCBI Taxonomy" id="1431903"/>
    <lineage>
        <taxon>Eukaryota</taxon>
        <taxon>Metazoa</taxon>
        <taxon>Ecdysozoa</taxon>
        <taxon>Arthropoda</taxon>
        <taxon>Hexapoda</taxon>
        <taxon>Insecta</taxon>
        <taxon>Pterygota</taxon>
        <taxon>Neoptera</taxon>
        <taxon>Endopterygota</taxon>
        <taxon>Coleoptera</taxon>
        <taxon>Polyphaga</taxon>
        <taxon>Cucujiformia</taxon>
        <taxon>Nitidulidae</taxon>
        <taxon>Meligethinae</taxon>
        <taxon>Brassicogethes</taxon>
    </lineage>
</organism>
<accession>A0A9P0B298</accession>
<protein>
    <recommendedName>
        <fullName evidence="4">ZP domain-containing protein</fullName>
    </recommendedName>
</protein>
<dbReference type="SMART" id="SM00241">
    <property type="entry name" value="ZP"/>
    <property type="match status" value="1"/>
</dbReference>
<feature type="region of interest" description="Disordered" evidence="1">
    <location>
        <begin position="33"/>
        <end position="126"/>
    </location>
</feature>
<reference evidence="5" key="1">
    <citation type="submission" date="2021-12" db="EMBL/GenBank/DDBJ databases">
        <authorList>
            <person name="King R."/>
        </authorList>
    </citation>
    <scope>NUCLEOTIDE SEQUENCE</scope>
</reference>
<dbReference type="EMBL" id="OV121134">
    <property type="protein sequence ID" value="CAH0553279.1"/>
    <property type="molecule type" value="Genomic_DNA"/>
</dbReference>
<evidence type="ECO:0000256" key="1">
    <source>
        <dbReference type="SAM" id="MobiDB-lite"/>
    </source>
</evidence>
<dbReference type="InterPro" id="IPR001507">
    <property type="entry name" value="ZP_dom"/>
</dbReference>
<feature type="chain" id="PRO_5040448072" description="ZP domain-containing protein" evidence="3">
    <location>
        <begin position="21"/>
        <end position="567"/>
    </location>
</feature>
<keyword evidence="2" id="KW-1133">Transmembrane helix</keyword>
<dbReference type="PROSITE" id="PS51034">
    <property type="entry name" value="ZP_2"/>
    <property type="match status" value="1"/>
</dbReference>
<dbReference type="Pfam" id="PF00100">
    <property type="entry name" value="Zona_pellucida"/>
    <property type="match status" value="1"/>
</dbReference>
<feature type="domain" description="ZP" evidence="4">
    <location>
        <begin position="146"/>
        <end position="405"/>
    </location>
</feature>
<dbReference type="OrthoDB" id="10062424at2759"/>
<evidence type="ECO:0000256" key="3">
    <source>
        <dbReference type="SAM" id="SignalP"/>
    </source>
</evidence>
<feature type="compositionally biased region" description="Basic and acidic residues" evidence="1">
    <location>
        <begin position="33"/>
        <end position="42"/>
    </location>
</feature>
<dbReference type="PANTHER" id="PTHR46560">
    <property type="entry name" value="CYPHER, ISOFORM B"/>
    <property type="match status" value="1"/>
</dbReference>
<feature type="transmembrane region" description="Helical" evidence="2">
    <location>
        <begin position="512"/>
        <end position="535"/>
    </location>
</feature>
<proteinExistence type="predicted"/>
<feature type="compositionally biased region" description="Pro residues" evidence="1">
    <location>
        <begin position="71"/>
        <end position="81"/>
    </location>
</feature>
<evidence type="ECO:0000256" key="2">
    <source>
        <dbReference type="SAM" id="Phobius"/>
    </source>
</evidence>
<dbReference type="InterPro" id="IPR055355">
    <property type="entry name" value="ZP-C"/>
</dbReference>
<dbReference type="InterPro" id="IPR056953">
    <property type="entry name" value="CUT_N"/>
</dbReference>
<evidence type="ECO:0000313" key="6">
    <source>
        <dbReference type="Proteomes" id="UP001154078"/>
    </source>
</evidence>
<keyword evidence="2" id="KW-0472">Membrane</keyword>